<gene>
    <name evidence="2" type="ORF">ACFSUD_04970</name>
</gene>
<protein>
    <submittedName>
        <fullName evidence="2">CaiB/BaiF CoA transferase family protein</fullName>
    </submittedName>
</protein>
<dbReference type="PANTHER" id="PTHR48207:SF3">
    <property type="entry name" value="SUCCINATE--HYDROXYMETHYLGLUTARATE COA-TRANSFERASE"/>
    <property type="match status" value="1"/>
</dbReference>
<reference evidence="3" key="1">
    <citation type="journal article" date="2019" name="Int. J. Syst. Evol. Microbiol.">
        <title>The Global Catalogue of Microorganisms (GCM) 10K type strain sequencing project: providing services to taxonomists for standard genome sequencing and annotation.</title>
        <authorList>
            <consortium name="The Broad Institute Genomics Platform"/>
            <consortium name="The Broad Institute Genome Sequencing Center for Infectious Disease"/>
            <person name="Wu L."/>
            <person name="Ma J."/>
        </authorList>
    </citation>
    <scope>NUCLEOTIDE SEQUENCE [LARGE SCALE GENOMIC DNA]</scope>
    <source>
        <strain evidence="3">TISTR 2562</strain>
    </source>
</reference>
<dbReference type="InterPro" id="IPR023606">
    <property type="entry name" value="CoA-Trfase_III_dom_1_sf"/>
</dbReference>
<dbReference type="Gene3D" id="3.40.50.10540">
    <property type="entry name" value="Crotonobetainyl-coa:carnitine coa-transferase, domain 1"/>
    <property type="match status" value="1"/>
</dbReference>
<organism evidence="2 3">
    <name type="scientific">Sulfitobacter aestuarii</name>
    <dbReference type="NCBI Taxonomy" id="2161676"/>
    <lineage>
        <taxon>Bacteria</taxon>
        <taxon>Pseudomonadati</taxon>
        <taxon>Pseudomonadota</taxon>
        <taxon>Alphaproteobacteria</taxon>
        <taxon>Rhodobacterales</taxon>
        <taxon>Roseobacteraceae</taxon>
        <taxon>Sulfitobacter</taxon>
    </lineage>
</organism>
<evidence type="ECO:0000313" key="2">
    <source>
        <dbReference type="EMBL" id="MFD2738912.1"/>
    </source>
</evidence>
<proteinExistence type="predicted"/>
<accession>A0ABW5U2D6</accession>
<evidence type="ECO:0000313" key="3">
    <source>
        <dbReference type="Proteomes" id="UP001597474"/>
    </source>
</evidence>
<dbReference type="InterPro" id="IPR003673">
    <property type="entry name" value="CoA-Trfase_fam_III"/>
</dbReference>
<dbReference type="PANTHER" id="PTHR48207">
    <property type="entry name" value="SUCCINATE--HYDROXYMETHYLGLUTARATE COA-TRANSFERASE"/>
    <property type="match status" value="1"/>
</dbReference>
<name>A0ABW5U2D6_9RHOB</name>
<dbReference type="Proteomes" id="UP001597474">
    <property type="component" value="Unassembled WGS sequence"/>
</dbReference>
<sequence>MTQSLTGIRVIDFTRVLAGPFCSALLADLGAEVIKVEPPQGDDYRAIGPMKDGESALFNVMNRSKQSVVLDLKTDEGRALAQELAAGADVVLENFRPGVAERLGIGYQTLSARNEQLIYVSISGFGQSGPLADRPAYDIILQAMSGLMEATGEPDGAPTLVGEAVSDMVAGIFASWGTLAALLGRERGGKGQHLDVAMFNATLSFLATSVSRFLFTGEPAKRVGNRHPLSAPFGVYEAGEGYFAVAVLNSKLFAAFAEAIERPALADDPRFASDEARSTNEPALRAEIEAWASNMSAEQAIEKIAAAHVPVAPISSIADALNSEHAAARRVLMPSPDAPVSSLPVQPVLFSGEEQPAPRRAPKLGEHTGDVLTRLLGHSAEKIAELRALGALG</sequence>
<comment type="caution">
    <text evidence="2">The sequence shown here is derived from an EMBL/GenBank/DDBJ whole genome shotgun (WGS) entry which is preliminary data.</text>
</comment>
<dbReference type="Pfam" id="PF02515">
    <property type="entry name" value="CoA_transf_3"/>
    <property type="match status" value="1"/>
</dbReference>
<dbReference type="InterPro" id="IPR044855">
    <property type="entry name" value="CoA-Trfase_III_dom3_sf"/>
</dbReference>
<dbReference type="InterPro" id="IPR050483">
    <property type="entry name" value="CoA-transferase_III_domain"/>
</dbReference>
<keyword evidence="1 2" id="KW-0808">Transferase</keyword>
<keyword evidence="3" id="KW-1185">Reference proteome</keyword>
<dbReference type="GO" id="GO:0016740">
    <property type="term" value="F:transferase activity"/>
    <property type="evidence" value="ECO:0007669"/>
    <property type="project" value="UniProtKB-KW"/>
</dbReference>
<dbReference type="Gene3D" id="3.30.1540.10">
    <property type="entry name" value="formyl-coa transferase, domain 3"/>
    <property type="match status" value="1"/>
</dbReference>
<dbReference type="EMBL" id="JBHUMP010000003">
    <property type="protein sequence ID" value="MFD2738912.1"/>
    <property type="molecule type" value="Genomic_DNA"/>
</dbReference>
<dbReference type="RefSeq" id="WP_386372064.1">
    <property type="nucleotide sequence ID" value="NZ_JBHUMP010000003.1"/>
</dbReference>
<evidence type="ECO:0000256" key="1">
    <source>
        <dbReference type="ARBA" id="ARBA00022679"/>
    </source>
</evidence>
<dbReference type="SUPFAM" id="SSF89796">
    <property type="entry name" value="CoA-transferase family III (CaiB/BaiF)"/>
    <property type="match status" value="1"/>
</dbReference>